<feature type="compositionally biased region" description="Acidic residues" evidence="6">
    <location>
        <begin position="679"/>
        <end position="692"/>
    </location>
</feature>
<dbReference type="GO" id="GO:0046872">
    <property type="term" value="F:metal ion binding"/>
    <property type="evidence" value="ECO:0007669"/>
    <property type="project" value="UniProtKB-KW"/>
</dbReference>
<comment type="subcellular location">
    <subcellularLocation>
        <location evidence="1">Nucleus</location>
    </subcellularLocation>
</comment>
<dbReference type="Gene3D" id="2.60.120.650">
    <property type="entry name" value="Cupin"/>
    <property type="match status" value="1"/>
</dbReference>
<name>A0AAN7TUF9_9MYCE</name>
<dbReference type="SUPFAM" id="SSF51197">
    <property type="entry name" value="Clavaminate synthase-like"/>
    <property type="match status" value="1"/>
</dbReference>
<keyword evidence="3" id="KW-0560">Oxidoreductase</keyword>
<sequence length="983" mass="115621">MVVLKNTLNSNNNNNNNNSGNKKKQFYKRPTDKNDKKQEILNSKGVKVIIGETDLRTKSLGTLSILEDQILLNVIFNEFSCSDLLKYQSVSPAFYILLGDDRLWKDAFFREIKGRKDLVKYIDNWKISALSYLYPNSSNKFNKPYIPLHFSDFYSHEIYTRWLRRHMKVKDYGIDFGHVKHIETDELTVEEFQRDYEIPSIPVIFKNAQKGTSMMEKGEWSEERLLERCGDVVFKISHQENKRIPMTFRDYCHYMKTQTDEEPLYVFDQAFGEKVPSLLDDYIIPKFFPEDLFKYNGEQRPHFRWIVIGPERSGASWHIDPAGTSAWNSLISGRKRWLMYPPNFTPYTVESDDVVDKIYGSPPSLLWLLEVYPYIPPDYRPIECIQEPGETIFVPGGWWHMVLNMEQSIAVTQNFCNSQNFDEVCNDLANDEKKDYDDFKKHLLNSRPDFQDRFNQFEFKNDQFNHSFDDTDYWDLVIKSILNNSNLKYNEKIINTNSDDNKKDNENENENEKEKEKEKDNEKEKEKENENEKEKELIRDENRKEYDEDEKSDLKPKSKPIKLPPKESTLHVEMPTSGQSPVFIIDDKYVIKLYCSELGGEKSWSTELFLYSKIKENSQLNSTFPKLLAFGNIKDLLGDKLQCEWKWPYIVTEYLNDTLNLQDVQPVPDSLPYPYPPPVEDDEDEDDDQEDEDDIKVLDDRLVDFLVEKVSLIHSIEINDTDEEVNEENIKSLLKEYKTDKWLPWKNQLLLLDSKYISNHWNWNGLPTHLRSQLNSYLPVDKTELIDHSMDPCFIHADLTDENVLGIESTSEIIVLEKIKKLKKTPKSAKKGIKQPSSLSSRLKQLKLKVNGKNNNNEDDDEDCEVTENKKTIKIWDPKFLIDWGDSKIGDRWYELVSLYISVFALDKIRLKSFLSKYKLPNVIDKSWLDYYNENPQAFIKRAMQYTLIHHCDAFTTAARHNSLLRNSQTIDELANSIWNLDV</sequence>
<protein>
    <recommendedName>
        <fullName evidence="7">JmjC domain-containing protein</fullName>
    </recommendedName>
</protein>
<organism evidence="8 9">
    <name type="scientific">Dictyostelium firmibasis</name>
    <dbReference type="NCBI Taxonomy" id="79012"/>
    <lineage>
        <taxon>Eukaryota</taxon>
        <taxon>Amoebozoa</taxon>
        <taxon>Evosea</taxon>
        <taxon>Eumycetozoa</taxon>
        <taxon>Dictyostelia</taxon>
        <taxon>Dictyosteliales</taxon>
        <taxon>Dictyosteliaceae</taxon>
        <taxon>Dictyostelium</taxon>
    </lineage>
</organism>
<keyword evidence="4" id="KW-0408">Iron</keyword>
<dbReference type="EMBL" id="JAVFKY010000005">
    <property type="protein sequence ID" value="KAK5575653.1"/>
    <property type="molecule type" value="Genomic_DNA"/>
</dbReference>
<proteinExistence type="predicted"/>
<feature type="compositionally biased region" description="Low complexity" evidence="6">
    <location>
        <begin position="1"/>
        <end position="20"/>
    </location>
</feature>
<dbReference type="GO" id="GO:0016491">
    <property type="term" value="F:oxidoreductase activity"/>
    <property type="evidence" value="ECO:0007669"/>
    <property type="project" value="UniProtKB-KW"/>
</dbReference>
<dbReference type="SMART" id="SM00558">
    <property type="entry name" value="JmjC"/>
    <property type="match status" value="1"/>
</dbReference>
<comment type="caution">
    <text evidence="8">The sequence shown here is derived from an EMBL/GenBank/DDBJ whole genome shotgun (WGS) entry which is preliminary data.</text>
</comment>
<evidence type="ECO:0000256" key="5">
    <source>
        <dbReference type="ARBA" id="ARBA00023242"/>
    </source>
</evidence>
<evidence type="ECO:0000256" key="1">
    <source>
        <dbReference type="ARBA" id="ARBA00004123"/>
    </source>
</evidence>
<dbReference type="PANTHER" id="PTHR12480:SF35">
    <property type="entry name" value="TRANSCRIPTION FACTOR JUMONJI, JMJC DOMAIN-CONTAINING PROTEIN"/>
    <property type="match status" value="1"/>
</dbReference>
<evidence type="ECO:0000256" key="4">
    <source>
        <dbReference type="ARBA" id="ARBA00023004"/>
    </source>
</evidence>
<dbReference type="GO" id="GO:0005737">
    <property type="term" value="C:cytoplasm"/>
    <property type="evidence" value="ECO:0007669"/>
    <property type="project" value="TreeGrafter"/>
</dbReference>
<keyword evidence="2" id="KW-0479">Metal-binding</keyword>
<feature type="compositionally biased region" description="Basic and acidic residues" evidence="6">
    <location>
        <begin position="499"/>
        <end position="556"/>
    </location>
</feature>
<feature type="region of interest" description="Disordered" evidence="6">
    <location>
        <begin position="1"/>
        <end position="34"/>
    </location>
</feature>
<feature type="region of interest" description="Disordered" evidence="6">
    <location>
        <begin position="666"/>
        <end position="692"/>
    </location>
</feature>
<dbReference type="PROSITE" id="PS51184">
    <property type="entry name" value="JMJC"/>
    <property type="match status" value="1"/>
</dbReference>
<feature type="region of interest" description="Disordered" evidence="6">
    <location>
        <begin position="495"/>
        <end position="574"/>
    </location>
</feature>
<dbReference type="AlphaFoldDB" id="A0AAN7TUF9"/>
<dbReference type="GO" id="GO:0005634">
    <property type="term" value="C:nucleus"/>
    <property type="evidence" value="ECO:0007669"/>
    <property type="project" value="UniProtKB-SubCell"/>
</dbReference>
<evidence type="ECO:0000256" key="3">
    <source>
        <dbReference type="ARBA" id="ARBA00023002"/>
    </source>
</evidence>
<dbReference type="InterPro" id="IPR050910">
    <property type="entry name" value="JMJD6_ArgDemeth/LysHydrox"/>
</dbReference>
<dbReference type="InterPro" id="IPR003347">
    <property type="entry name" value="JmjC_dom"/>
</dbReference>
<dbReference type="PANTHER" id="PTHR12480">
    <property type="entry name" value="ARGININE DEMETHYLASE AND LYSYL-HYDROXYLASE JMJD"/>
    <property type="match status" value="1"/>
</dbReference>
<feature type="domain" description="JmjC" evidence="7">
    <location>
        <begin position="273"/>
        <end position="432"/>
    </location>
</feature>
<evidence type="ECO:0000313" key="8">
    <source>
        <dbReference type="EMBL" id="KAK5575653.1"/>
    </source>
</evidence>
<keyword evidence="5" id="KW-0539">Nucleus</keyword>
<dbReference type="Proteomes" id="UP001344447">
    <property type="component" value="Unassembled WGS sequence"/>
</dbReference>
<evidence type="ECO:0000313" key="9">
    <source>
        <dbReference type="Proteomes" id="UP001344447"/>
    </source>
</evidence>
<evidence type="ECO:0000256" key="2">
    <source>
        <dbReference type="ARBA" id="ARBA00022723"/>
    </source>
</evidence>
<dbReference type="InterPro" id="IPR041667">
    <property type="entry name" value="Cupin_8"/>
</dbReference>
<dbReference type="Pfam" id="PF13621">
    <property type="entry name" value="Cupin_8"/>
    <property type="match status" value="1"/>
</dbReference>
<feature type="compositionally biased region" description="Pro residues" evidence="6">
    <location>
        <begin position="669"/>
        <end position="678"/>
    </location>
</feature>
<accession>A0AAN7TUF9</accession>
<reference evidence="8 9" key="1">
    <citation type="submission" date="2023-11" db="EMBL/GenBank/DDBJ databases">
        <title>Dfirmibasis_genome.</title>
        <authorList>
            <person name="Edelbroek B."/>
            <person name="Kjellin J."/>
            <person name="Jerlstrom-Hultqvist J."/>
            <person name="Soderbom F."/>
        </authorList>
    </citation>
    <scope>NUCLEOTIDE SEQUENCE [LARGE SCALE GENOMIC DNA]</scope>
    <source>
        <strain evidence="8 9">TNS-C-14</strain>
    </source>
</reference>
<keyword evidence="9" id="KW-1185">Reference proteome</keyword>
<evidence type="ECO:0000259" key="7">
    <source>
        <dbReference type="PROSITE" id="PS51184"/>
    </source>
</evidence>
<dbReference type="FunFam" id="2.60.120.650:FF:000045">
    <property type="entry name" value="F-box protein At1g78280"/>
    <property type="match status" value="1"/>
</dbReference>
<gene>
    <name evidence="8" type="ORF">RB653_006786</name>
</gene>
<evidence type="ECO:0000256" key="6">
    <source>
        <dbReference type="SAM" id="MobiDB-lite"/>
    </source>
</evidence>